<keyword evidence="3" id="KW-1185">Reference proteome</keyword>
<proteinExistence type="predicted"/>
<protein>
    <recommendedName>
        <fullName evidence="4">Transposase</fullName>
    </recommendedName>
</protein>
<organism evidence="2 3">
    <name type="scientific">Paenibacillus gyeongsangnamensis</name>
    <dbReference type="NCBI Taxonomy" id="3388067"/>
    <lineage>
        <taxon>Bacteria</taxon>
        <taxon>Bacillati</taxon>
        <taxon>Bacillota</taxon>
        <taxon>Bacilli</taxon>
        <taxon>Bacillales</taxon>
        <taxon>Paenibacillaceae</taxon>
        <taxon>Paenibacillus</taxon>
    </lineage>
</organism>
<dbReference type="EMBL" id="JAQAGZ010000010">
    <property type="protein sequence ID" value="MCZ8514084.1"/>
    <property type="molecule type" value="Genomic_DNA"/>
</dbReference>
<feature type="region of interest" description="Disordered" evidence="1">
    <location>
        <begin position="62"/>
        <end position="90"/>
    </location>
</feature>
<name>A0ABT4QB10_9BACL</name>
<evidence type="ECO:0008006" key="4">
    <source>
        <dbReference type="Google" id="ProtNLM"/>
    </source>
</evidence>
<evidence type="ECO:0000256" key="1">
    <source>
        <dbReference type="SAM" id="MobiDB-lite"/>
    </source>
</evidence>
<comment type="caution">
    <text evidence="2">The sequence shown here is derived from an EMBL/GenBank/DDBJ whole genome shotgun (WGS) entry which is preliminary data.</text>
</comment>
<dbReference type="RefSeq" id="WP_269882600.1">
    <property type="nucleotide sequence ID" value="NZ_JAQAGZ010000010.1"/>
</dbReference>
<reference evidence="2 3" key="1">
    <citation type="submission" date="2022-12" db="EMBL/GenBank/DDBJ databases">
        <title>Draft genome sequence of Paenibacillus sp. dW9.</title>
        <authorList>
            <person name="Choi E.-W."/>
            <person name="Kim D.-U."/>
        </authorList>
    </citation>
    <scope>NUCLEOTIDE SEQUENCE [LARGE SCALE GENOMIC DNA]</scope>
    <source>
        <strain evidence="3">dW9</strain>
    </source>
</reference>
<gene>
    <name evidence="2" type="ORF">O9H85_16960</name>
</gene>
<evidence type="ECO:0000313" key="2">
    <source>
        <dbReference type="EMBL" id="MCZ8514084.1"/>
    </source>
</evidence>
<dbReference type="Proteomes" id="UP001527882">
    <property type="component" value="Unassembled WGS sequence"/>
</dbReference>
<accession>A0ABT4QB10</accession>
<evidence type="ECO:0000313" key="3">
    <source>
        <dbReference type="Proteomes" id="UP001527882"/>
    </source>
</evidence>
<feature type="region of interest" description="Disordered" evidence="1">
    <location>
        <begin position="1"/>
        <end position="23"/>
    </location>
</feature>
<sequence>MAESKEMNPVSGEEVETDGIYENEWGREETLKRGDEFPFDPMMGQTEWDLVSLALESQEDAMYQDTKSNTKKRMHIDWGTRTPKSNYGDK</sequence>